<dbReference type="EMBL" id="JACHVX010000011">
    <property type="protein sequence ID" value="MBB2925548.1"/>
    <property type="molecule type" value="Genomic_DNA"/>
</dbReference>
<accession>A0A7W4UL51</accession>
<evidence type="ECO:0000313" key="2">
    <source>
        <dbReference type="Proteomes" id="UP000518206"/>
    </source>
</evidence>
<organism evidence="1 2">
    <name type="scientific">Cellulomonas cellasea</name>
    <dbReference type="NCBI Taxonomy" id="43670"/>
    <lineage>
        <taxon>Bacteria</taxon>
        <taxon>Bacillati</taxon>
        <taxon>Actinomycetota</taxon>
        <taxon>Actinomycetes</taxon>
        <taxon>Micrococcales</taxon>
        <taxon>Cellulomonadaceae</taxon>
        <taxon>Cellulomonas</taxon>
    </lineage>
</organism>
<reference evidence="1 2" key="1">
    <citation type="submission" date="2020-08" db="EMBL/GenBank/DDBJ databases">
        <title>The Agave Microbiome: Exploring the role of microbial communities in plant adaptations to desert environments.</title>
        <authorList>
            <person name="Partida-Martinez L.P."/>
        </authorList>
    </citation>
    <scope>NUCLEOTIDE SEQUENCE [LARGE SCALE GENOMIC DNA]</scope>
    <source>
        <strain evidence="1 2">RAS26</strain>
    </source>
</reference>
<dbReference type="RefSeq" id="WP_221196873.1">
    <property type="nucleotide sequence ID" value="NZ_JACHVX010000011.1"/>
</dbReference>
<dbReference type="AlphaFoldDB" id="A0A7W4UL51"/>
<name>A0A7W4UL51_9CELL</name>
<evidence type="ECO:0000313" key="1">
    <source>
        <dbReference type="EMBL" id="MBB2925548.1"/>
    </source>
</evidence>
<comment type="caution">
    <text evidence="1">The sequence shown here is derived from an EMBL/GenBank/DDBJ whole genome shotgun (WGS) entry which is preliminary data.</text>
</comment>
<gene>
    <name evidence="1" type="ORF">FHR80_004495</name>
</gene>
<reference evidence="1 2" key="2">
    <citation type="submission" date="2020-08" db="EMBL/GenBank/DDBJ databases">
        <authorList>
            <person name="Partida-Martinez L."/>
            <person name="Huntemann M."/>
            <person name="Clum A."/>
            <person name="Wang J."/>
            <person name="Palaniappan K."/>
            <person name="Ritter S."/>
            <person name="Chen I.-M."/>
            <person name="Stamatis D."/>
            <person name="Reddy T."/>
            <person name="O'Malley R."/>
            <person name="Daum C."/>
            <person name="Shapiro N."/>
            <person name="Ivanova N."/>
            <person name="Kyrpides N."/>
            <person name="Woyke T."/>
        </authorList>
    </citation>
    <scope>NUCLEOTIDE SEQUENCE [LARGE SCALE GENOMIC DNA]</scope>
    <source>
        <strain evidence="1 2">RAS26</strain>
    </source>
</reference>
<sequence length="298" mass="32556">MAWTWARSNRVQASPEPQIVHTAWRPGERRAELELEDPYEDVPVHLALPLWQWIVPGLAPRASSHPFYSTPEDRLQEIALLLRIPLAGEAEDKIRTLARHCDANPTFMLQLAEALLERYGSDGGRSRELKRLLAAANSAYTVRNDSSGLELRVAPGVKDLIREAAEAANGSAGDHLVMSWNAAYGRSPDPVKAYSEAIKAVEAAMAPRISPQNAKQTLGTMIRDVAAKPQKWTFAIGDDTSGVEAILRLMRVLWDGQTSRHGGLDATRMETPEEARAAVHLAGALVQFAVSGAFAAAR</sequence>
<protein>
    <submittedName>
        <fullName evidence="1">Uncharacterized protein (DUF1778 family)</fullName>
    </submittedName>
</protein>
<dbReference type="Proteomes" id="UP000518206">
    <property type="component" value="Unassembled WGS sequence"/>
</dbReference>
<proteinExistence type="predicted"/>